<keyword evidence="1" id="KW-0732">Signal</keyword>
<evidence type="ECO:0000313" key="2">
    <source>
        <dbReference type="EMBL" id="ELT98344.1"/>
    </source>
</evidence>
<evidence type="ECO:0000256" key="1">
    <source>
        <dbReference type="SAM" id="SignalP"/>
    </source>
</evidence>
<dbReference type="AlphaFoldDB" id="R7TXB9"/>
<accession>R7TXB9</accession>
<dbReference type="EnsemblMetazoa" id="CapteT204501">
    <property type="protein sequence ID" value="CapteP204501"/>
    <property type="gene ID" value="CapteG204501"/>
</dbReference>
<reference evidence="3" key="3">
    <citation type="submission" date="2015-06" db="UniProtKB">
        <authorList>
            <consortium name="EnsemblMetazoa"/>
        </authorList>
    </citation>
    <scope>IDENTIFICATION</scope>
</reference>
<feature type="signal peptide" evidence="1">
    <location>
        <begin position="1"/>
        <end position="22"/>
    </location>
</feature>
<keyword evidence="4" id="KW-1185">Reference proteome</keyword>
<sequence>MGQHLWKEGLIVFIIIVRLIQSQELIGDKFAKIKGKFFQTNYSLTVEIFRSQLQCALLCQRQKCCLSVLIHKEDEGYSCRTLDSYITINNLVLDAKGAYMYKTDPSAQSDFTWSTIIRNKYIYEHNLGIPKNIDDNPDGVKWRGENELTRLKASARIARLNP</sequence>
<organism evidence="2">
    <name type="scientific">Capitella teleta</name>
    <name type="common">Polychaete worm</name>
    <dbReference type="NCBI Taxonomy" id="283909"/>
    <lineage>
        <taxon>Eukaryota</taxon>
        <taxon>Metazoa</taxon>
        <taxon>Spiralia</taxon>
        <taxon>Lophotrochozoa</taxon>
        <taxon>Annelida</taxon>
        <taxon>Polychaeta</taxon>
        <taxon>Sedentaria</taxon>
        <taxon>Scolecida</taxon>
        <taxon>Capitellidae</taxon>
        <taxon>Capitella</taxon>
    </lineage>
</organism>
<dbReference type="HOGENOM" id="CLU_1637034_0_0_1"/>
<evidence type="ECO:0008006" key="5">
    <source>
        <dbReference type="Google" id="ProtNLM"/>
    </source>
</evidence>
<protein>
    <recommendedName>
        <fullName evidence="5">Apple domain-containing protein</fullName>
    </recommendedName>
</protein>
<gene>
    <name evidence="2" type="ORF">CAPTEDRAFT_204501</name>
</gene>
<evidence type="ECO:0000313" key="3">
    <source>
        <dbReference type="EnsemblMetazoa" id="CapteP204501"/>
    </source>
</evidence>
<dbReference type="EMBL" id="KB308011">
    <property type="protein sequence ID" value="ELT98344.1"/>
    <property type="molecule type" value="Genomic_DNA"/>
</dbReference>
<reference evidence="4" key="1">
    <citation type="submission" date="2012-12" db="EMBL/GenBank/DDBJ databases">
        <authorList>
            <person name="Hellsten U."/>
            <person name="Grimwood J."/>
            <person name="Chapman J.A."/>
            <person name="Shapiro H."/>
            <person name="Aerts A."/>
            <person name="Otillar R.P."/>
            <person name="Terry A.Y."/>
            <person name="Boore J.L."/>
            <person name="Simakov O."/>
            <person name="Marletaz F."/>
            <person name="Cho S.-J."/>
            <person name="Edsinger-Gonzales E."/>
            <person name="Havlak P."/>
            <person name="Kuo D.-H."/>
            <person name="Larsson T."/>
            <person name="Lv J."/>
            <person name="Arendt D."/>
            <person name="Savage R."/>
            <person name="Osoegawa K."/>
            <person name="de Jong P."/>
            <person name="Lindberg D.R."/>
            <person name="Seaver E.C."/>
            <person name="Weisblat D.A."/>
            <person name="Putnam N.H."/>
            <person name="Grigoriev I.V."/>
            <person name="Rokhsar D.S."/>
        </authorList>
    </citation>
    <scope>NUCLEOTIDE SEQUENCE</scope>
    <source>
        <strain evidence="4">I ESC-2004</strain>
    </source>
</reference>
<feature type="chain" id="PRO_5008787448" description="Apple domain-containing protein" evidence="1">
    <location>
        <begin position="23"/>
        <end position="162"/>
    </location>
</feature>
<reference evidence="2 4" key="2">
    <citation type="journal article" date="2013" name="Nature">
        <title>Insights into bilaterian evolution from three spiralian genomes.</title>
        <authorList>
            <person name="Simakov O."/>
            <person name="Marletaz F."/>
            <person name="Cho S.J."/>
            <person name="Edsinger-Gonzales E."/>
            <person name="Havlak P."/>
            <person name="Hellsten U."/>
            <person name="Kuo D.H."/>
            <person name="Larsson T."/>
            <person name="Lv J."/>
            <person name="Arendt D."/>
            <person name="Savage R."/>
            <person name="Osoegawa K."/>
            <person name="de Jong P."/>
            <person name="Grimwood J."/>
            <person name="Chapman J.A."/>
            <person name="Shapiro H."/>
            <person name="Aerts A."/>
            <person name="Otillar R.P."/>
            <person name="Terry A.Y."/>
            <person name="Boore J.L."/>
            <person name="Grigoriev I.V."/>
            <person name="Lindberg D.R."/>
            <person name="Seaver E.C."/>
            <person name="Weisblat D.A."/>
            <person name="Putnam N.H."/>
            <person name="Rokhsar D.S."/>
        </authorList>
    </citation>
    <scope>NUCLEOTIDE SEQUENCE</scope>
    <source>
        <strain evidence="2 4">I ESC-2004</strain>
    </source>
</reference>
<dbReference type="EMBL" id="AMQN01010497">
    <property type="status" value="NOT_ANNOTATED_CDS"/>
    <property type="molecule type" value="Genomic_DNA"/>
</dbReference>
<proteinExistence type="predicted"/>
<evidence type="ECO:0000313" key="4">
    <source>
        <dbReference type="Proteomes" id="UP000014760"/>
    </source>
</evidence>
<dbReference type="Proteomes" id="UP000014760">
    <property type="component" value="Unassembled WGS sequence"/>
</dbReference>
<name>R7TXB9_CAPTE</name>